<evidence type="ECO:0000313" key="2">
    <source>
        <dbReference type="EMBL" id="TQJ00841.1"/>
    </source>
</evidence>
<sequence>MSTWLVIVLVGVVGFAIVRRFLGEPLTAREVFVLPLVLLGVGGFSLREVPVTGTDVLWLGIGGFIGCGLGYLRGRTVRLLRRDGVLWQRYTGWTVLVWVASIVVNGGIGLLAEQWGMNPEARPMPLLIGISLLGEMACLALRARALGVPYAPERR</sequence>
<keyword evidence="1" id="KW-0472">Membrane</keyword>
<dbReference type="OrthoDB" id="3530824at2"/>
<accession>A0A542DCP1</accession>
<feature type="transmembrane region" description="Helical" evidence="1">
    <location>
        <begin position="56"/>
        <end position="72"/>
    </location>
</feature>
<keyword evidence="1" id="KW-0812">Transmembrane</keyword>
<feature type="transmembrane region" description="Helical" evidence="1">
    <location>
        <begin position="6"/>
        <end position="22"/>
    </location>
</feature>
<reference evidence="2 3" key="1">
    <citation type="submission" date="2019-06" db="EMBL/GenBank/DDBJ databases">
        <title>Sequencing the genomes of 1000 actinobacteria strains.</title>
        <authorList>
            <person name="Klenk H.-P."/>
        </authorList>
    </citation>
    <scope>NUCLEOTIDE SEQUENCE [LARGE SCALE GENOMIC DNA]</scope>
    <source>
        <strain evidence="2 3">DSM 45679</strain>
    </source>
</reference>
<dbReference type="Proteomes" id="UP000320876">
    <property type="component" value="Unassembled WGS sequence"/>
</dbReference>
<keyword evidence="1" id="KW-1133">Transmembrane helix</keyword>
<feature type="transmembrane region" description="Helical" evidence="1">
    <location>
        <begin position="124"/>
        <end position="145"/>
    </location>
</feature>
<dbReference type="RefSeq" id="WP_141995727.1">
    <property type="nucleotide sequence ID" value="NZ_VFML01000001.1"/>
</dbReference>
<protein>
    <submittedName>
        <fullName evidence="2">Uncharacterized protein DUF1453</fullName>
    </submittedName>
</protein>
<comment type="caution">
    <text evidence="2">The sequence shown here is derived from an EMBL/GenBank/DDBJ whole genome shotgun (WGS) entry which is preliminary data.</text>
</comment>
<keyword evidence="3" id="KW-1185">Reference proteome</keyword>
<evidence type="ECO:0000313" key="3">
    <source>
        <dbReference type="Proteomes" id="UP000320876"/>
    </source>
</evidence>
<dbReference type="AlphaFoldDB" id="A0A542DCP1"/>
<feature type="transmembrane region" description="Helical" evidence="1">
    <location>
        <begin position="31"/>
        <end position="50"/>
    </location>
</feature>
<evidence type="ECO:0000256" key="1">
    <source>
        <dbReference type="SAM" id="Phobius"/>
    </source>
</evidence>
<proteinExistence type="predicted"/>
<name>A0A542DCP1_AMYCI</name>
<dbReference type="EMBL" id="VFML01000001">
    <property type="protein sequence ID" value="TQJ00841.1"/>
    <property type="molecule type" value="Genomic_DNA"/>
</dbReference>
<gene>
    <name evidence="2" type="ORF">FB471_0492</name>
</gene>
<organism evidence="2 3">
    <name type="scientific">Amycolatopsis cihanbeyliensis</name>
    <dbReference type="NCBI Taxonomy" id="1128664"/>
    <lineage>
        <taxon>Bacteria</taxon>
        <taxon>Bacillati</taxon>
        <taxon>Actinomycetota</taxon>
        <taxon>Actinomycetes</taxon>
        <taxon>Pseudonocardiales</taxon>
        <taxon>Pseudonocardiaceae</taxon>
        <taxon>Amycolatopsis</taxon>
    </lineage>
</organism>
<feature type="transmembrane region" description="Helical" evidence="1">
    <location>
        <begin position="93"/>
        <end position="112"/>
    </location>
</feature>